<name>A0ABX1TM26_9GAMM</name>
<sequence>MADKTAEQLSAQAADDVNVAASQLSAMVDDELDGMEIDLVLRRLCRDGDLQSCWSRYHLISDVMQNHLPDALALDFAARIRQAVAAEPLPLPVGKSLPAWYKPVTGFGLAASVVLVALFGLKLTQTVDTPLASATQLAASDPTAASTLTPFTVRTAAVRQTDASNELVEARLGSYLVNHNGYASLNSMHGMLPYVRMVGYQQPSR</sequence>
<dbReference type="InterPro" id="IPR005572">
    <property type="entry name" value="Anti-sigma_E_RseA_N"/>
</dbReference>
<keyword evidence="3" id="KW-1185">Reference proteome</keyword>
<protein>
    <recommendedName>
        <fullName evidence="1">Anti sigma-E protein RseA N-terminal domain-containing protein</fullName>
    </recommendedName>
</protein>
<comment type="caution">
    <text evidence="2">The sequence shown here is derived from an EMBL/GenBank/DDBJ whole genome shotgun (WGS) entry which is preliminary data.</text>
</comment>
<dbReference type="SUPFAM" id="SSF89069">
    <property type="entry name" value="N-terminal, cytoplasmic domain of anti-sigmaE factor RseA"/>
    <property type="match status" value="1"/>
</dbReference>
<dbReference type="EMBL" id="SPMZ01000049">
    <property type="protein sequence ID" value="NMQ20438.1"/>
    <property type="molecule type" value="Genomic_DNA"/>
</dbReference>
<evidence type="ECO:0000313" key="3">
    <source>
        <dbReference type="Proteomes" id="UP000760480"/>
    </source>
</evidence>
<dbReference type="InterPro" id="IPR036147">
    <property type="entry name" value="Anti-sigma_E_RseA_N_sf"/>
</dbReference>
<organism evidence="2 3">
    <name type="scientific">Candidatus Competibacter phosphatis</name>
    <dbReference type="NCBI Taxonomy" id="221280"/>
    <lineage>
        <taxon>Bacteria</taxon>
        <taxon>Pseudomonadati</taxon>
        <taxon>Pseudomonadota</taxon>
        <taxon>Gammaproteobacteria</taxon>
        <taxon>Candidatus Competibacteraceae</taxon>
        <taxon>Candidatus Competibacter</taxon>
    </lineage>
</organism>
<dbReference type="CDD" id="cd16328">
    <property type="entry name" value="RseA_N"/>
    <property type="match status" value="1"/>
</dbReference>
<evidence type="ECO:0000259" key="1">
    <source>
        <dbReference type="Pfam" id="PF03872"/>
    </source>
</evidence>
<feature type="domain" description="Anti sigma-E protein RseA N-terminal" evidence="1">
    <location>
        <begin position="22"/>
        <end position="89"/>
    </location>
</feature>
<dbReference type="Pfam" id="PF03872">
    <property type="entry name" value="RseA_N"/>
    <property type="match status" value="1"/>
</dbReference>
<dbReference type="InterPro" id="IPR052383">
    <property type="entry name" value="Anti-sigma-E_RseA-like"/>
</dbReference>
<proteinExistence type="predicted"/>
<gene>
    <name evidence="2" type="ORF">E4P82_15305</name>
</gene>
<dbReference type="Gene3D" id="1.10.10.880">
    <property type="entry name" value="Anti sigma-E protein RseA, N-terminal domain"/>
    <property type="match status" value="1"/>
</dbReference>
<dbReference type="PANTHER" id="PTHR38104">
    <property type="match status" value="1"/>
</dbReference>
<reference evidence="2 3" key="1">
    <citation type="submission" date="2019-03" db="EMBL/GenBank/DDBJ databases">
        <title>Metabolic reconstructions from genomes of highly enriched 'Candidatus Accumulibacter' and 'Candidatus Competibacter' bioreactor populations.</title>
        <authorList>
            <person name="Annavajhala M.K."/>
            <person name="Welles L."/>
            <person name="Abbas B."/>
            <person name="Sorokin D."/>
            <person name="Park H."/>
            <person name="Van Loosdrecht M."/>
            <person name="Chandran K."/>
        </authorList>
    </citation>
    <scope>NUCLEOTIDE SEQUENCE [LARGE SCALE GENOMIC DNA]</scope>
    <source>
        <strain evidence="2 3">SBR_G</strain>
    </source>
</reference>
<evidence type="ECO:0000313" key="2">
    <source>
        <dbReference type="EMBL" id="NMQ20438.1"/>
    </source>
</evidence>
<dbReference type="PANTHER" id="PTHR38104:SF1">
    <property type="entry name" value="ANTI-SIGMA-E FACTOR RSEA"/>
    <property type="match status" value="1"/>
</dbReference>
<dbReference type="Proteomes" id="UP000760480">
    <property type="component" value="Unassembled WGS sequence"/>
</dbReference>
<accession>A0ABX1TM26</accession>
<dbReference type="RefSeq" id="WP_169249703.1">
    <property type="nucleotide sequence ID" value="NZ_SPMZ01000049.1"/>
</dbReference>